<dbReference type="PANTHER" id="PTHR22911">
    <property type="entry name" value="ACYL-MALONYL CONDENSING ENZYME-RELATED"/>
    <property type="match status" value="1"/>
</dbReference>
<feature type="transmembrane region" description="Helical" evidence="6">
    <location>
        <begin position="9"/>
        <end position="28"/>
    </location>
</feature>
<gene>
    <name evidence="8" type="ORF">Q9295_15180</name>
</gene>
<dbReference type="RefSeq" id="WP_306681425.1">
    <property type="nucleotide sequence ID" value="NZ_JAVDBT010000015.1"/>
</dbReference>
<dbReference type="Gene3D" id="1.10.3730.20">
    <property type="match status" value="1"/>
</dbReference>
<evidence type="ECO:0000313" key="9">
    <source>
        <dbReference type="Proteomes" id="UP001239680"/>
    </source>
</evidence>
<evidence type="ECO:0000256" key="2">
    <source>
        <dbReference type="ARBA" id="ARBA00009853"/>
    </source>
</evidence>
<comment type="subcellular location">
    <subcellularLocation>
        <location evidence="1">Membrane</location>
        <topology evidence="1">Multi-pass membrane protein</topology>
    </subcellularLocation>
</comment>
<feature type="transmembrane region" description="Helical" evidence="6">
    <location>
        <begin position="127"/>
        <end position="146"/>
    </location>
</feature>
<comment type="caution">
    <text evidence="8">The sequence shown here is derived from an EMBL/GenBank/DDBJ whole genome shotgun (WGS) entry which is preliminary data.</text>
</comment>
<feature type="transmembrane region" description="Helical" evidence="6">
    <location>
        <begin position="229"/>
        <end position="250"/>
    </location>
</feature>
<dbReference type="PANTHER" id="PTHR22911:SF6">
    <property type="entry name" value="SOLUTE CARRIER FAMILY 35 MEMBER G1"/>
    <property type="match status" value="1"/>
</dbReference>
<keyword evidence="3 6" id="KW-0812">Transmembrane</keyword>
<feature type="transmembrane region" description="Helical" evidence="6">
    <location>
        <begin position="40"/>
        <end position="59"/>
    </location>
</feature>
<evidence type="ECO:0000256" key="4">
    <source>
        <dbReference type="ARBA" id="ARBA00022989"/>
    </source>
</evidence>
<dbReference type="Proteomes" id="UP001239680">
    <property type="component" value="Unassembled WGS sequence"/>
</dbReference>
<feature type="transmembrane region" description="Helical" evidence="6">
    <location>
        <begin position="102"/>
        <end position="120"/>
    </location>
</feature>
<dbReference type="EMBL" id="JAVDBT010000015">
    <property type="protein sequence ID" value="MDQ2067719.1"/>
    <property type="molecule type" value="Genomic_DNA"/>
</dbReference>
<feature type="transmembrane region" description="Helical" evidence="6">
    <location>
        <begin position="71"/>
        <end position="90"/>
    </location>
</feature>
<feature type="domain" description="EamA" evidence="7">
    <location>
        <begin position="9"/>
        <end position="142"/>
    </location>
</feature>
<feature type="transmembrane region" description="Helical" evidence="6">
    <location>
        <begin position="182"/>
        <end position="202"/>
    </location>
</feature>
<organism evidence="8 9">
    <name type="scientific">Pseudogemmobacter lacusdianii</name>
    <dbReference type="NCBI Taxonomy" id="3069608"/>
    <lineage>
        <taxon>Bacteria</taxon>
        <taxon>Pseudomonadati</taxon>
        <taxon>Pseudomonadota</taxon>
        <taxon>Alphaproteobacteria</taxon>
        <taxon>Rhodobacterales</taxon>
        <taxon>Paracoccaceae</taxon>
        <taxon>Pseudogemmobacter</taxon>
    </lineage>
</organism>
<evidence type="ECO:0000256" key="5">
    <source>
        <dbReference type="ARBA" id="ARBA00023136"/>
    </source>
</evidence>
<keyword evidence="5 6" id="KW-0472">Membrane</keyword>
<feature type="transmembrane region" description="Helical" evidence="6">
    <location>
        <begin position="283"/>
        <end position="300"/>
    </location>
</feature>
<evidence type="ECO:0000259" key="7">
    <source>
        <dbReference type="Pfam" id="PF00892"/>
    </source>
</evidence>
<sequence>MRNISPTSLGLLCVIGGIAIFSLQDVVLKSISGAYPLHQAMVLRSLTAIPCLLLFVRIFDGPLSTLFAPGWWKLLARGALNFSAYCLYYLGLASMPMGEVVAINFVGPLVITLAAWVMLGERVAPRALVAIFFGFSGVLMIVRPGAETFQPAALLPMCGASCYAISMVMTRKWAGVGSAASMAVWSNSCFMVLALILSAMFWQGSSGKGLHPAMAFLTRGWAMPPALDLILMLSCGVVASIGMVLLNYAYRIAPSGAIAPMEYSYMFWALLWGWSFFGEVPDTAGLLGMLIIVGAGLFVLRQPPLPTIAPKPAA</sequence>
<proteinExistence type="inferred from homology"/>
<comment type="similarity">
    <text evidence="2">Belongs to the drug/metabolite transporter (DMT) superfamily. 10 TMS drug/metabolite exporter (DME) (TC 2.A.7.3) family.</text>
</comment>
<dbReference type="InterPro" id="IPR037185">
    <property type="entry name" value="EmrE-like"/>
</dbReference>
<evidence type="ECO:0000313" key="8">
    <source>
        <dbReference type="EMBL" id="MDQ2067719.1"/>
    </source>
</evidence>
<feature type="transmembrane region" description="Helical" evidence="6">
    <location>
        <begin position="257"/>
        <end position="277"/>
    </location>
</feature>
<keyword evidence="4 6" id="KW-1133">Transmembrane helix</keyword>
<evidence type="ECO:0000256" key="6">
    <source>
        <dbReference type="SAM" id="Phobius"/>
    </source>
</evidence>
<reference evidence="8 9" key="1">
    <citation type="submission" date="2023-08" db="EMBL/GenBank/DDBJ databases">
        <title>Characterization of two Paracoccaceae strains isolated from Phycosphere and proposal of Xinfangfangia lacusdiani sp. nov.</title>
        <authorList>
            <person name="Deng Y."/>
            <person name="Zhang Y.Q."/>
        </authorList>
    </citation>
    <scope>NUCLEOTIDE SEQUENCE [LARGE SCALE GENOMIC DNA]</scope>
    <source>
        <strain evidence="8 9">CPCC 101601</strain>
    </source>
</reference>
<evidence type="ECO:0000256" key="1">
    <source>
        <dbReference type="ARBA" id="ARBA00004141"/>
    </source>
</evidence>
<evidence type="ECO:0000256" key="3">
    <source>
        <dbReference type="ARBA" id="ARBA00022692"/>
    </source>
</evidence>
<protein>
    <submittedName>
        <fullName evidence="8">DMT family transporter</fullName>
    </submittedName>
</protein>
<keyword evidence="9" id="KW-1185">Reference proteome</keyword>
<accession>A0ABU0W128</accession>
<dbReference type="Pfam" id="PF00892">
    <property type="entry name" value="EamA"/>
    <property type="match status" value="1"/>
</dbReference>
<dbReference type="InterPro" id="IPR000620">
    <property type="entry name" value="EamA_dom"/>
</dbReference>
<name>A0ABU0W128_9RHOB</name>
<dbReference type="SUPFAM" id="SSF103481">
    <property type="entry name" value="Multidrug resistance efflux transporter EmrE"/>
    <property type="match status" value="2"/>
</dbReference>